<keyword evidence="2" id="KW-1185">Reference proteome</keyword>
<dbReference type="AlphaFoldDB" id="A0A829YHK9"/>
<accession>A0A829YHK9</accession>
<proteinExistence type="predicted"/>
<sequence>MAKLGRVIVEAVVLEYGRDELLRRLAHPFWFQSFGAVMGMDWHSSGITTSVIGALKRGLTPVQQELGIYVCGGKGAKSRDTPQELTAVGDRTGLDATPLTNASRLVAKVDSAAVQDGYDLYLHAFIVSTEGRWCVVQQGMNEQRREARRYHWLSENLQSFLDSPHSAIEGRNQGSIINLADARAERNRRAGLELVHAGPDRPVTLLKRWRDSGNTALSLFPELEPAPEPHLRLPAHHEVRASDVVLRRLHAALAAAADRGPKDFADLLLTPGVGARTVAALAFVAEVLHGAPSRFTDPARFSMAHGGKDGHPFPVPLKVYDQTIRVLKDAVGRAKLGNDERLAAIRQLDAQARALEGQVCGPSFDEFISEERANAAEYGGRTVFDPK</sequence>
<dbReference type="Pfam" id="PF05559">
    <property type="entry name" value="DUF763"/>
    <property type="match status" value="1"/>
</dbReference>
<dbReference type="PANTHER" id="PTHR38597">
    <property type="entry name" value="BLL3834 PROTEIN"/>
    <property type="match status" value="1"/>
</dbReference>
<gene>
    <name evidence="1" type="ORF">GCM10011487_47540</name>
</gene>
<comment type="caution">
    <text evidence="1">The sequence shown here is derived from an EMBL/GenBank/DDBJ whole genome shotgun (WGS) entry which is preliminary data.</text>
</comment>
<evidence type="ECO:0008006" key="3">
    <source>
        <dbReference type="Google" id="ProtNLM"/>
    </source>
</evidence>
<dbReference type="InterPro" id="IPR008482">
    <property type="entry name" value="DUF763"/>
</dbReference>
<dbReference type="EMBL" id="BLJN01000005">
    <property type="protein sequence ID" value="GFE82754.1"/>
    <property type="molecule type" value="Genomic_DNA"/>
</dbReference>
<name>A0A829YHK9_9GAMM</name>
<evidence type="ECO:0000313" key="1">
    <source>
        <dbReference type="EMBL" id="GFE82754.1"/>
    </source>
</evidence>
<dbReference type="Proteomes" id="UP000445000">
    <property type="component" value="Unassembled WGS sequence"/>
</dbReference>
<protein>
    <recommendedName>
        <fullName evidence="3">DUF763 domain-containing protein</fullName>
    </recommendedName>
</protein>
<reference evidence="2" key="1">
    <citation type="submission" date="2020-01" db="EMBL/GenBank/DDBJ databases">
        <title>'Steroidobacter agaridevorans' sp. nov., agar-degrading bacteria isolated from rhizosphere soils.</title>
        <authorList>
            <person name="Ikenaga M."/>
            <person name="Kataoka M."/>
            <person name="Murouchi A."/>
            <person name="Katsuragi S."/>
            <person name="Sakai M."/>
        </authorList>
    </citation>
    <scope>NUCLEOTIDE SEQUENCE [LARGE SCALE GENOMIC DNA]</scope>
    <source>
        <strain evidence="2">YU21-B</strain>
    </source>
</reference>
<organism evidence="1 2">
    <name type="scientific">Steroidobacter agaridevorans</name>
    <dbReference type="NCBI Taxonomy" id="2695856"/>
    <lineage>
        <taxon>Bacteria</taxon>
        <taxon>Pseudomonadati</taxon>
        <taxon>Pseudomonadota</taxon>
        <taxon>Gammaproteobacteria</taxon>
        <taxon>Steroidobacterales</taxon>
        <taxon>Steroidobacteraceae</taxon>
        <taxon>Steroidobacter</taxon>
    </lineage>
</organism>
<evidence type="ECO:0000313" key="2">
    <source>
        <dbReference type="Proteomes" id="UP000445000"/>
    </source>
</evidence>
<dbReference type="PANTHER" id="PTHR38597:SF1">
    <property type="entry name" value="BLL3834 PROTEIN"/>
    <property type="match status" value="1"/>
</dbReference>